<dbReference type="PANTHER" id="PTHR44688:SF16">
    <property type="entry name" value="DNA-BINDING TRANSCRIPTIONAL ACTIVATOR DEVR_DOSR"/>
    <property type="match status" value="1"/>
</dbReference>
<dbReference type="SUPFAM" id="SSF52540">
    <property type="entry name" value="P-loop containing nucleoside triphosphate hydrolases"/>
    <property type="match status" value="1"/>
</dbReference>
<dbReference type="GO" id="GO:0016887">
    <property type="term" value="F:ATP hydrolysis activity"/>
    <property type="evidence" value="ECO:0007669"/>
    <property type="project" value="InterPro"/>
</dbReference>
<evidence type="ECO:0000256" key="3">
    <source>
        <dbReference type="ARBA" id="ARBA00023163"/>
    </source>
</evidence>
<dbReference type="CDD" id="cd06170">
    <property type="entry name" value="LuxR_C_like"/>
    <property type="match status" value="1"/>
</dbReference>
<evidence type="ECO:0000313" key="5">
    <source>
        <dbReference type="EMBL" id="QLY33000.1"/>
    </source>
</evidence>
<dbReference type="KEGG" id="nhu:H0264_12830"/>
<dbReference type="Proteomes" id="UP000515512">
    <property type="component" value="Chromosome"/>
</dbReference>
<keyword evidence="3" id="KW-0804">Transcription</keyword>
<proteinExistence type="predicted"/>
<dbReference type="PRINTS" id="PR00038">
    <property type="entry name" value="HTHLUXR"/>
</dbReference>
<dbReference type="InterPro" id="IPR036388">
    <property type="entry name" value="WH-like_DNA-bd_sf"/>
</dbReference>
<dbReference type="Gene3D" id="1.10.10.10">
    <property type="entry name" value="Winged helix-like DNA-binding domain superfamily/Winged helix DNA-binding domain"/>
    <property type="match status" value="1"/>
</dbReference>
<dbReference type="EMBL" id="CP059399">
    <property type="protein sequence ID" value="QLY33000.1"/>
    <property type="molecule type" value="Genomic_DNA"/>
</dbReference>
<sequence length="855" mass="92408">MLDPIPSIDRPALYDRFETAAAGGGKVLLLCAAAGTGKTVAIADWLRRRPHYPGTVVGRLAIDERLDDAGRLWEAVHDCLALPAPARDDHSGSETTPVANLIAALDDPDVPRVLIIDDAHRLTDPPALAGLEYFLRYPPTAVIVVVCARFDPPLRWHTLELSGVLTRFGSADLALTETETRLLCAQHGCRLDDAELAEVMALTHGWVALVRITARYLAAHGDDPRAAPAMLTQPPPAVSDFLLGELVDALPVPLRQFLLYTSIPVSFTPRLAEALAGPSARHLLHELERVNYPMTRTTRDNELWLSYHPMLRSHFRAEIRHAGVELADDLNLRAAAWYDDAGLPLSALPHLLDDSAHDRLVEFLRRRGMAIVLDGAGARLFAQLDSLRPALSEDPFIWLLRAIDALTHGDATSATTYLAMVRIPGGTGDSVVPAAWLPPLALAARVDAALLADDMAALPGTGPHPAVGHPDIDCYLTIQLATAMLLRGDREGGEEQLQRGLALAESTNHPQLALRSVTRLAMSAAMDGAVTTMRDRAGRALAIAAEYGLEHCADAAHATALAGFAAYLQGDSWPVEQTAELLTMQEHLDGSVRPAAGWSAHVVGRLLACQTEADHHTAVEELRRAMLSLLTQGGPLPMTPGRLLTHVVWALLAVREPRTARLLIEQARAAHGDGPEVELSRAALALVTSKPATVDVVLEPLLADDTVFGVADRVTLWLLYAVRHEASRSPYKVRRALEMALAYAAPDCLVRPFLDVPDAIAVLDGQAGSFGHHDDFVDRVRHHPLARRRSADQQLTATEMTVLKHLPSGRTAQQIAVDLGVSVNTVKTHLRGIYAKLGVNSRTAALDKARRAGLL</sequence>
<dbReference type="Pfam" id="PF13401">
    <property type="entry name" value="AAA_22"/>
    <property type="match status" value="1"/>
</dbReference>
<dbReference type="Pfam" id="PF00196">
    <property type="entry name" value="GerE"/>
    <property type="match status" value="1"/>
</dbReference>
<keyword evidence="1" id="KW-0805">Transcription regulation</keyword>
<dbReference type="SMART" id="SM00421">
    <property type="entry name" value="HTH_LUXR"/>
    <property type="match status" value="1"/>
</dbReference>
<organism evidence="5 6">
    <name type="scientific">Nocardia huaxiensis</name>
    <dbReference type="NCBI Taxonomy" id="2755382"/>
    <lineage>
        <taxon>Bacteria</taxon>
        <taxon>Bacillati</taxon>
        <taxon>Actinomycetota</taxon>
        <taxon>Actinomycetes</taxon>
        <taxon>Mycobacteriales</taxon>
        <taxon>Nocardiaceae</taxon>
        <taxon>Nocardia</taxon>
    </lineage>
</organism>
<dbReference type="InterPro" id="IPR000792">
    <property type="entry name" value="Tscrpt_reg_LuxR_C"/>
</dbReference>
<feature type="domain" description="HTH luxR-type" evidence="4">
    <location>
        <begin position="788"/>
        <end position="853"/>
    </location>
</feature>
<dbReference type="PROSITE" id="PS50043">
    <property type="entry name" value="HTH_LUXR_2"/>
    <property type="match status" value="1"/>
</dbReference>
<evidence type="ECO:0000259" key="4">
    <source>
        <dbReference type="PROSITE" id="PS50043"/>
    </source>
</evidence>
<name>A0A7D6ZM30_9NOCA</name>
<dbReference type="RefSeq" id="WP_181584164.1">
    <property type="nucleotide sequence ID" value="NZ_CP059399.1"/>
</dbReference>
<dbReference type="InterPro" id="IPR027417">
    <property type="entry name" value="P-loop_NTPase"/>
</dbReference>
<dbReference type="PANTHER" id="PTHR44688">
    <property type="entry name" value="DNA-BINDING TRANSCRIPTIONAL ACTIVATOR DEVR_DOSR"/>
    <property type="match status" value="1"/>
</dbReference>
<dbReference type="SUPFAM" id="SSF46894">
    <property type="entry name" value="C-terminal effector domain of the bipartite response regulators"/>
    <property type="match status" value="1"/>
</dbReference>
<evidence type="ECO:0000256" key="2">
    <source>
        <dbReference type="ARBA" id="ARBA00023125"/>
    </source>
</evidence>
<dbReference type="GO" id="GO:0006355">
    <property type="term" value="P:regulation of DNA-templated transcription"/>
    <property type="evidence" value="ECO:0007669"/>
    <property type="project" value="InterPro"/>
</dbReference>
<dbReference type="InterPro" id="IPR049945">
    <property type="entry name" value="AAA_22"/>
</dbReference>
<evidence type="ECO:0000256" key="1">
    <source>
        <dbReference type="ARBA" id="ARBA00023015"/>
    </source>
</evidence>
<keyword evidence="6" id="KW-1185">Reference proteome</keyword>
<dbReference type="InterPro" id="IPR016032">
    <property type="entry name" value="Sig_transdc_resp-reg_C-effctor"/>
</dbReference>
<dbReference type="InterPro" id="IPR059106">
    <property type="entry name" value="WHD_MalT"/>
</dbReference>
<protein>
    <recommendedName>
        <fullName evidence="4">HTH luxR-type domain-containing protein</fullName>
    </recommendedName>
</protein>
<dbReference type="AlphaFoldDB" id="A0A7D6ZM30"/>
<accession>A0A7D6ZM30</accession>
<reference evidence="5 6" key="1">
    <citation type="submission" date="2020-07" db="EMBL/GenBank/DDBJ databases">
        <authorList>
            <person name="Zhuang K."/>
            <person name="Ran Y."/>
        </authorList>
    </citation>
    <scope>NUCLEOTIDE SEQUENCE [LARGE SCALE GENOMIC DNA]</scope>
    <source>
        <strain evidence="5 6">WCH-YHL-001</strain>
    </source>
</reference>
<evidence type="ECO:0000313" key="6">
    <source>
        <dbReference type="Proteomes" id="UP000515512"/>
    </source>
</evidence>
<gene>
    <name evidence="5" type="ORF">H0264_12830</name>
</gene>
<dbReference type="Pfam" id="PF25873">
    <property type="entry name" value="WHD_MalT"/>
    <property type="match status" value="1"/>
</dbReference>
<dbReference type="GO" id="GO:0003677">
    <property type="term" value="F:DNA binding"/>
    <property type="evidence" value="ECO:0007669"/>
    <property type="project" value="UniProtKB-KW"/>
</dbReference>
<keyword evidence="2" id="KW-0238">DNA-binding</keyword>